<dbReference type="SUPFAM" id="SSF54928">
    <property type="entry name" value="RNA-binding domain, RBD"/>
    <property type="match status" value="1"/>
</dbReference>
<comment type="caution">
    <text evidence="5">The sequence shown here is derived from an EMBL/GenBank/DDBJ whole genome shotgun (WGS) entry which is preliminary data.</text>
</comment>
<protein>
    <recommendedName>
        <fullName evidence="7">RRM domain-containing protein</fullName>
    </recommendedName>
</protein>
<keyword evidence="2" id="KW-0694">RNA-binding</keyword>
<dbReference type="Gene3D" id="3.30.70.330">
    <property type="match status" value="1"/>
</dbReference>
<dbReference type="InterPro" id="IPR035979">
    <property type="entry name" value="RBD_domain_sf"/>
</dbReference>
<feature type="non-terminal residue" evidence="5">
    <location>
        <position position="511"/>
    </location>
</feature>
<evidence type="ECO:0000313" key="4">
    <source>
        <dbReference type="EMBL" id="CAF1156616.1"/>
    </source>
</evidence>
<evidence type="ECO:0000256" key="1">
    <source>
        <dbReference type="ARBA" id="ARBA00022737"/>
    </source>
</evidence>
<feature type="compositionally biased region" description="Polar residues" evidence="3">
    <location>
        <begin position="374"/>
        <end position="383"/>
    </location>
</feature>
<dbReference type="Gene3D" id="1.20.1270.60">
    <property type="entry name" value="Arfaptin homology (AH) domain/BAR domain"/>
    <property type="match status" value="1"/>
</dbReference>
<evidence type="ECO:0008006" key="7">
    <source>
        <dbReference type="Google" id="ProtNLM"/>
    </source>
</evidence>
<evidence type="ECO:0000256" key="3">
    <source>
        <dbReference type="SAM" id="MobiDB-lite"/>
    </source>
</evidence>
<dbReference type="SUPFAM" id="SSF103657">
    <property type="entry name" value="BAR/IMD domain-like"/>
    <property type="match status" value="1"/>
</dbReference>
<evidence type="ECO:0000256" key="2">
    <source>
        <dbReference type="ARBA" id="ARBA00022884"/>
    </source>
</evidence>
<evidence type="ECO:0000313" key="5">
    <source>
        <dbReference type="EMBL" id="CAF3968147.1"/>
    </source>
</evidence>
<feature type="region of interest" description="Disordered" evidence="3">
    <location>
        <begin position="492"/>
        <end position="511"/>
    </location>
</feature>
<evidence type="ECO:0000313" key="6">
    <source>
        <dbReference type="Proteomes" id="UP000682733"/>
    </source>
</evidence>
<dbReference type="GO" id="GO:0003723">
    <property type="term" value="F:RNA binding"/>
    <property type="evidence" value="ECO:0007669"/>
    <property type="project" value="UniProtKB-KW"/>
</dbReference>
<gene>
    <name evidence="4" type="ORF">OVA965_LOCUS21877</name>
    <name evidence="5" type="ORF">TMI583_LOCUS22590</name>
</gene>
<dbReference type="InterPro" id="IPR012677">
    <property type="entry name" value="Nucleotide-bd_a/b_plait_sf"/>
</dbReference>
<sequence>QDPKNFQTSLKDIPFAPLPMLPPELISGGNKKDCIRVRNLPVESNIEQILEFLGVHSQHIVAQGVHMVYNAHGMPSGEAFIQMDSESAAYNASSHKHNKYMFFSGKKRYIEVLQCSGEDMNLVLLGLVPSNLIPTNLNNGPRPTMLPPRTAPVVSTMSTLPPQMIPQSLPIVAASQSSLQNGNSLAAATAMQNAANSLQNAYYPMPVFWYPTPPVSPPIYLQATGPLQNHPVLVLRGYRVLCTLKSIFQSLYRNLSDHSKSLKNWTSQSKGMIEQLDTIFCYDTTRDVIMKTLSYGEQLARCLFDPILKAIQRVIDDLDSIIRLTYSNKKNEHQQYTEIKHQLEDEYSRVAKCEKKFQKKRSEQKKKREEFQSLNASNTSNGNEIKRKERQLKTLANDISDLKAELTNKRNEFRKNARDILDEKCNPIELEQLDVVNNALTSFTEAVKIKPTNLEKLKKIHDQLEEYIKKNHQPKHDIEQWTNRYTTVINVPVTPQTPQKNDFDDKSDDEK</sequence>
<feature type="compositionally biased region" description="Basic and acidic residues" evidence="3">
    <location>
        <begin position="501"/>
        <end position="511"/>
    </location>
</feature>
<reference evidence="5" key="1">
    <citation type="submission" date="2021-02" db="EMBL/GenBank/DDBJ databases">
        <authorList>
            <person name="Nowell W R."/>
        </authorList>
    </citation>
    <scope>NUCLEOTIDE SEQUENCE</scope>
</reference>
<feature type="region of interest" description="Disordered" evidence="3">
    <location>
        <begin position="362"/>
        <end position="387"/>
    </location>
</feature>
<organism evidence="5 6">
    <name type="scientific">Didymodactylos carnosus</name>
    <dbReference type="NCBI Taxonomy" id="1234261"/>
    <lineage>
        <taxon>Eukaryota</taxon>
        <taxon>Metazoa</taxon>
        <taxon>Spiralia</taxon>
        <taxon>Gnathifera</taxon>
        <taxon>Rotifera</taxon>
        <taxon>Eurotatoria</taxon>
        <taxon>Bdelloidea</taxon>
        <taxon>Philodinida</taxon>
        <taxon>Philodinidae</taxon>
        <taxon>Didymodactylos</taxon>
    </lineage>
</organism>
<dbReference type="EMBL" id="CAJNOK010012130">
    <property type="protein sequence ID" value="CAF1156616.1"/>
    <property type="molecule type" value="Genomic_DNA"/>
</dbReference>
<proteinExistence type="predicted"/>
<dbReference type="Proteomes" id="UP000677228">
    <property type="component" value="Unassembled WGS sequence"/>
</dbReference>
<name>A0A8S2MPS0_9BILA</name>
<dbReference type="InterPro" id="IPR027267">
    <property type="entry name" value="AH/BAR_dom_sf"/>
</dbReference>
<accession>A0A8S2MPS0</accession>
<dbReference type="AlphaFoldDB" id="A0A8S2MPS0"/>
<dbReference type="EMBL" id="CAJOBA010033652">
    <property type="protein sequence ID" value="CAF3968147.1"/>
    <property type="molecule type" value="Genomic_DNA"/>
</dbReference>
<dbReference type="Proteomes" id="UP000682733">
    <property type="component" value="Unassembled WGS sequence"/>
</dbReference>
<keyword evidence="1" id="KW-0677">Repeat</keyword>
<dbReference type="PANTHER" id="PTHR13976">
    <property type="entry name" value="HETEROGENEOUS NUCLEAR RIBONUCLEOPROTEIN-RELATED"/>
    <property type="match status" value="1"/>
</dbReference>
<dbReference type="InterPro" id="IPR050666">
    <property type="entry name" value="ESRP"/>
</dbReference>